<name>A0A3G3ILN0_9GAMM</name>
<dbReference type="Proteomes" id="UP000278334">
    <property type="component" value="Chromosome"/>
</dbReference>
<organism evidence="1 2">
    <name type="scientific">Bathymodiolus thermophilus thioautotrophic gill symbiont</name>
    <dbReference type="NCBI Taxonomy" id="2360"/>
    <lineage>
        <taxon>Bacteria</taxon>
        <taxon>Pseudomonadati</taxon>
        <taxon>Pseudomonadota</taxon>
        <taxon>Gammaproteobacteria</taxon>
        <taxon>sulfur-oxidizing symbionts</taxon>
    </lineage>
</organism>
<evidence type="ECO:0000313" key="1">
    <source>
        <dbReference type="EMBL" id="AYQ56681.1"/>
    </source>
</evidence>
<reference evidence="1 2" key="1">
    <citation type="submission" date="2017-11" db="EMBL/GenBank/DDBJ databases">
        <title>Genome sequence of the bacterial symbiont EPR9N from a vent mussel Bathymodiolus thermophilus.</title>
        <authorList>
            <person name="Won Y.-J."/>
        </authorList>
    </citation>
    <scope>NUCLEOTIDE SEQUENCE [LARGE SCALE GENOMIC DNA]</scope>
    <source>
        <strain evidence="1 2">EPR9N</strain>
    </source>
</reference>
<evidence type="ECO:0000313" key="2">
    <source>
        <dbReference type="Proteomes" id="UP000278334"/>
    </source>
</evidence>
<dbReference type="EMBL" id="CP024634">
    <property type="protein sequence ID" value="AYQ56681.1"/>
    <property type="molecule type" value="Genomic_DNA"/>
</dbReference>
<gene>
    <name evidence="1" type="ORF">MS2017_0962</name>
</gene>
<dbReference type="KEGG" id="bthg:MS2017_0962"/>
<dbReference type="AlphaFoldDB" id="A0A3G3ILN0"/>
<accession>A0A3G3ILN0</accession>
<sequence>MCNRLWESVPTIIKESIASALSIVKIILPKYFELIKPLSMLLLPVMELLELPDEFTIV</sequence>
<proteinExistence type="predicted"/>
<protein>
    <submittedName>
        <fullName evidence="1">Uncharacterized protein</fullName>
    </submittedName>
</protein>